<evidence type="ECO:0008006" key="4">
    <source>
        <dbReference type="Google" id="ProtNLM"/>
    </source>
</evidence>
<protein>
    <recommendedName>
        <fullName evidence="4">Transmembrane protein</fullName>
    </recommendedName>
</protein>
<keyword evidence="1" id="KW-1133">Transmembrane helix</keyword>
<dbReference type="EMBL" id="JBICBT010000909">
    <property type="protein sequence ID" value="KAL3093774.1"/>
    <property type="molecule type" value="Genomic_DNA"/>
</dbReference>
<comment type="caution">
    <text evidence="2">The sequence shown here is derived from an EMBL/GenBank/DDBJ whole genome shotgun (WGS) entry which is preliminary data.</text>
</comment>
<reference evidence="2 3" key="1">
    <citation type="submission" date="2024-10" db="EMBL/GenBank/DDBJ databases">
        <authorList>
            <person name="Kim D."/>
        </authorList>
    </citation>
    <scope>NUCLEOTIDE SEQUENCE [LARGE SCALE GENOMIC DNA]</scope>
    <source>
        <strain evidence="2">BH-2024</strain>
    </source>
</reference>
<sequence>MGSKKWQFSPFHILCFFQLPTFLVIFDLMCWFFIKMFFCRPFCATVLLLSFAMLFLILSALPSAVESALVRHRRHWLIGARGAGGGTDLLSIGSGNFWSLFGLRR</sequence>
<keyword evidence="1" id="KW-0472">Membrane</keyword>
<evidence type="ECO:0000313" key="3">
    <source>
        <dbReference type="Proteomes" id="UP001620626"/>
    </source>
</evidence>
<keyword evidence="3" id="KW-1185">Reference proteome</keyword>
<evidence type="ECO:0000256" key="1">
    <source>
        <dbReference type="SAM" id="Phobius"/>
    </source>
</evidence>
<name>A0ABD2JTI1_9BILA</name>
<keyword evidence="1" id="KW-0812">Transmembrane</keyword>
<evidence type="ECO:0000313" key="2">
    <source>
        <dbReference type="EMBL" id="KAL3093774.1"/>
    </source>
</evidence>
<dbReference type="AlphaFoldDB" id="A0ABD2JTI1"/>
<organism evidence="2 3">
    <name type="scientific">Heterodera trifolii</name>
    <dbReference type="NCBI Taxonomy" id="157864"/>
    <lineage>
        <taxon>Eukaryota</taxon>
        <taxon>Metazoa</taxon>
        <taxon>Ecdysozoa</taxon>
        <taxon>Nematoda</taxon>
        <taxon>Chromadorea</taxon>
        <taxon>Rhabditida</taxon>
        <taxon>Tylenchina</taxon>
        <taxon>Tylenchomorpha</taxon>
        <taxon>Tylenchoidea</taxon>
        <taxon>Heteroderidae</taxon>
        <taxon>Heteroderinae</taxon>
        <taxon>Heterodera</taxon>
    </lineage>
</organism>
<proteinExistence type="predicted"/>
<feature type="transmembrane region" description="Helical" evidence="1">
    <location>
        <begin position="46"/>
        <end position="65"/>
    </location>
</feature>
<feature type="transmembrane region" description="Helical" evidence="1">
    <location>
        <begin position="12"/>
        <end position="34"/>
    </location>
</feature>
<accession>A0ABD2JTI1</accession>
<dbReference type="Proteomes" id="UP001620626">
    <property type="component" value="Unassembled WGS sequence"/>
</dbReference>
<gene>
    <name evidence="2" type="ORF">niasHT_027045</name>
</gene>